<reference evidence="2 3" key="1">
    <citation type="submission" date="2024-02" db="EMBL/GenBank/DDBJ databases">
        <title>Bacterial strain from lacustrine sediment.</title>
        <authorList>
            <person name="Petit C."/>
            <person name="Fadhlaoui K."/>
        </authorList>
    </citation>
    <scope>NUCLEOTIDE SEQUENCE [LARGE SCALE GENOMIC DNA]</scope>
    <source>
        <strain evidence="2 3">IPX-CK</strain>
    </source>
</reference>
<evidence type="ECO:0000259" key="1">
    <source>
        <dbReference type="Pfam" id="PF08765"/>
    </source>
</evidence>
<keyword evidence="3" id="KW-1185">Reference proteome</keyword>
<protein>
    <submittedName>
        <fullName evidence="2">Mor transcription activator family protein</fullName>
    </submittedName>
</protein>
<dbReference type="RefSeq" id="WP_342759482.1">
    <property type="nucleotide sequence ID" value="NZ_CP146256.1"/>
</dbReference>
<dbReference type="EMBL" id="CP146256">
    <property type="protein sequence ID" value="XAH75906.1"/>
    <property type="molecule type" value="Genomic_DNA"/>
</dbReference>
<dbReference type="Pfam" id="PF08765">
    <property type="entry name" value="Mor"/>
    <property type="match status" value="1"/>
</dbReference>
<evidence type="ECO:0000313" key="2">
    <source>
        <dbReference type="EMBL" id="XAH75906.1"/>
    </source>
</evidence>
<organism evidence="2 3">
    <name type="scientific">Kineothrix sedimenti</name>
    <dbReference type="NCBI Taxonomy" id="3123317"/>
    <lineage>
        <taxon>Bacteria</taxon>
        <taxon>Bacillati</taxon>
        <taxon>Bacillota</taxon>
        <taxon>Clostridia</taxon>
        <taxon>Lachnospirales</taxon>
        <taxon>Lachnospiraceae</taxon>
        <taxon>Kineothrix</taxon>
    </lineage>
</organism>
<evidence type="ECO:0000313" key="3">
    <source>
        <dbReference type="Proteomes" id="UP001451571"/>
    </source>
</evidence>
<gene>
    <name evidence="2" type="ORF">V6984_09165</name>
</gene>
<dbReference type="SUPFAM" id="SSF46689">
    <property type="entry name" value="Homeodomain-like"/>
    <property type="match status" value="1"/>
</dbReference>
<feature type="domain" description="Mor transcription activator" evidence="1">
    <location>
        <begin position="21"/>
        <end position="64"/>
    </location>
</feature>
<proteinExistence type="predicted"/>
<dbReference type="InterPro" id="IPR014875">
    <property type="entry name" value="Mor_transcription_activator"/>
</dbReference>
<name>A0ABZ3F082_9FIRM</name>
<accession>A0ABZ3F082</accession>
<dbReference type="Gene3D" id="1.10.10.60">
    <property type="entry name" value="Homeodomain-like"/>
    <property type="match status" value="1"/>
</dbReference>
<dbReference type="Proteomes" id="UP001451571">
    <property type="component" value="Chromosome"/>
</dbReference>
<sequence length="73" mass="8675">MSSANMRQILSDLHIEEVLYKLTISDRDKEIVKKFMTGNSMAALAREYNLSAQRIRAIILYCKRHVVWKRYKE</sequence>
<dbReference type="InterPro" id="IPR009057">
    <property type="entry name" value="Homeodomain-like_sf"/>
</dbReference>